<dbReference type="RefSeq" id="WP_073011613.1">
    <property type="nucleotide sequence ID" value="NZ_FQZO01000010.1"/>
</dbReference>
<accession>A0A1M6N3K5</accession>
<dbReference type="EMBL" id="FQZO01000010">
    <property type="protein sequence ID" value="SHJ90218.1"/>
    <property type="molecule type" value="Genomic_DNA"/>
</dbReference>
<dbReference type="GO" id="GO:0016747">
    <property type="term" value="F:acyltransferase activity, transferring groups other than amino-acyl groups"/>
    <property type="evidence" value="ECO:0007669"/>
    <property type="project" value="InterPro"/>
</dbReference>
<sequence>MFNIRIVKSSDKEFWYSLDKHLLDKEFEKKVRDKMGYIILEDEKPIGILRYNLFWDNTPFLTLIHIEWSFQKKGFGCKAMDFWEQEMKKLGYGMIMVSTQVNEGAQHFYRKLGYKDCGCLVVDIPKYEQPMEMFMVKEL</sequence>
<protein>
    <submittedName>
        <fullName evidence="2">Acetyltransferase (GNAT) family protein</fullName>
    </submittedName>
</protein>
<dbReference type="InterPro" id="IPR016181">
    <property type="entry name" value="Acyl_CoA_acyltransferase"/>
</dbReference>
<keyword evidence="2" id="KW-0808">Transferase</keyword>
<dbReference type="OrthoDB" id="2611698at2"/>
<gene>
    <name evidence="2" type="ORF">SAMN05444401_0070</name>
</gene>
<dbReference type="PROSITE" id="PS51186">
    <property type="entry name" value="GNAT"/>
    <property type="match status" value="1"/>
</dbReference>
<dbReference type="Pfam" id="PF00583">
    <property type="entry name" value="Acetyltransf_1"/>
    <property type="match status" value="1"/>
</dbReference>
<dbReference type="Gene3D" id="3.40.630.30">
    <property type="match status" value="1"/>
</dbReference>
<reference evidence="2 3" key="1">
    <citation type="submission" date="2016-11" db="EMBL/GenBank/DDBJ databases">
        <authorList>
            <person name="Jaros S."/>
            <person name="Januszkiewicz K."/>
            <person name="Wedrychowicz H."/>
        </authorList>
    </citation>
    <scope>NUCLEOTIDE SEQUENCE [LARGE SCALE GENOMIC DNA]</scope>
    <source>
        <strain evidence="2 3">DSM 21864</strain>
    </source>
</reference>
<evidence type="ECO:0000259" key="1">
    <source>
        <dbReference type="PROSITE" id="PS51186"/>
    </source>
</evidence>
<dbReference type="STRING" id="1121298.SAMN05444401_0070"/>
<feature type="domain" description="N-acetyltransferase" evidence="1">
    <location>
        <begin position="2"/>
        <end position="139"/>
    </location>
</feature>
<dbReference type="AlphaFoldDB" id="A0A1M6N3K5"/>
<keyword evidence="3" id="KW-1185">Reference proteome</keyword>
<dbReference type="InterPro" id="IPR000182">
    <property type="entry name" value="GNAT_dom"/>
</dbReference>
<evidence type="ECO:0000313" key="2">
    <source>
        <dbReference type="EMBL" id="SHJ90218.1"/>
    </source>
</evidence>
<name>A0A1M6N3K5_9CLOT</name>
<proteinExistence type="predicted"/>
<dbReference type="SUPFAM" id="SSF55729">
    <property type="entry name" value="Acyl-CoA N-acyltransferases (Nat)"/>
    <property type="match status" value="1"/>
</dbReference>
<dbReference type="Proteomes" id="UP000184080">
    <property type="component" value="Unassembled WGS sequence"/>
</dbReference>
<evidence type="ECO:0000313" key="3">
    <source>
        <dbReference type="Proteomes" id="UP000184080"/>
    </source>
</evidence>
<organism evidence="2 3">
    <name type="scientific">Clostridium amylolyticum</name>
    <dbReference type="NCBI Taxonomy" id="1121298"/>
    <lineage>
        <taxon>Bacteria</taxon>
        <taxon>Bacillati</taxon>
        <taxon>Bacillota</taxon>
        <taxon>Clostridia</taxon>
        <taxon>Eubacteriales</taxon>
        <taxon>Clostridiaceae</taxon>
        <taxon>Clostridium</taxon>
    </lineage>
</organism>